<feature type="compositionally biased region" description="Basic and acidic residues" evidence="1">
    <location>
        <begin position="44"/>
        <end position="66"/>
    </location>
</feature>
<accession>A0ABR2FSF0</accession>
<keyword evidence="3" id="KW-1185">Reference proteome</keyword>
<protein>
    <submittedName>
        <fullName evidence="2">Uncharacterized protein</fullName>
    </submittedName>
</protein>
<evidence type="ECO:0000313" key="3">
    <source>
        <dbReference type="Proteomes" id="UP001472677"/>
    </source>
</evidence>
<comment type="caution">
    <text evidence="2">The sequence shown here is derived from an EMBL/GenBank/DDBJ whole genome shotgun (WGS) entry which is preliminary data.</text>
</comment>
<dbReference type="EMBL" id="JBBPBM010000004">
    <property type="protein sequence ID" value="KAK8587009.1"/>
    <property type="molecule type" value="Genomic_DNA"/>
</dbReference>
<name>A0ABR2FSF0_9ROSI</name>
<reference evidence="2 3" key="1">
    <citation type="journal article" date="2024" name="G3 (Bethesda)">
        <title>Genome assembly of Hibiscus sabdariffa L. provides insights into metabolisms of medicinal natural products.</title>
        <authorList>
            <person name="Kim T."/>
        </authorList>
    </citation>
    <scope>NUCLEOTIDE SEQUENCE [LARGE SCALE GENOMIC DNA]</scope>
    <source>
        <strain evidence="2">TK-2024</strain>
        <tissue evidence="2">Old leaves</tissue>
    </source>
</reference>
<evidence type="ECO:0000256" key="1">
    <source>
        <dbReference type="SAM" id="MobiDB-lite"/>
    </source>
</evidence>
<proteinExistence type="predicted"/>
<gene>
    <name evidence="2" type="ORF">V6N12_021525</name>
</gene>
<dbReference type="Proteomes" id="UP001472677">
    <property type="component" value="Unassembled WGS sequence"/>
</dbReference>
<evidence type="ECO:0000313" key="2">
    <source>
        <dbReference type="EMBL" id="KAK8587009.1"/>
    </source>
</evidence>
<feature type="region of interest" description="Disordered" evidence="1">
    <location>
        <begin position="41"/>
        <end position="69"/>
    </location>
</feature>
<organism evidence="2 3">
    <name type="scientific">Hibiscus sabdariffa</name>
    <name type="common">roselle</name>
    <dbReference type="NCBI Taxonomy" id="183260"/>
    <lineage>
        <taxon>Eukaryota</taxon>
        <taxon>Viridiplantae</taxon>
        <taxon>Streptophyta</taxon>
        <taxon>Embryophyta</taxon>
        <taxon>Tracheophyta</taxon>
        <taxon>Spermatophyta</taxon>
        <taxon>Magnoliopsida</taxon>
        <taxon>eudicotyledons</taxon>
        <taxon>Gunneridae</taxon>
        <taxon>Pentapetalae</taxon>
        <taxon>rosids</taxon>
        <taxon>malvids</taxon>
        <taxon>Malvales</taxon>
        <taxon>Malvaceae</taxon>
        <taxon>Malvoideae</taxon>
        <taxon>Hibiscus</taxon>
    </lineage>
</organism>
<sequence>MVLPEEHAMPMREKKGLKMDLREMIALSILDPPSFRVFCSPNRRGYDNAEQEKGKQQSHAENDNKKRNSGCHCFYGKRQINWCLRSLKPLSGIASSMAF</sequence>